<evidence type="ECO:0000256" key="3">
    <source>
        <dbReference type="ARBA" id="ARBA00012099"/>
    </source>
</evidence>
<dbReference type="PROSITE" id="PS00933">
    <property type="entry name" value="FGGY_KINASES_1"/>
    <property type="match status" value="1"/>
</dbReference>
<evidence type="ECO:0000256" key="8">
    <source>
        <dbReference type="ARBA" id="ARBA00022840"/>
    </source>
</evidence>
<dbReference type="InterPro" id="IPR018483">
    <property type="entry name" value="Carb_kinase_FGGY_CS"/>
</dbReference>
<dbReference type="InterPro" id="IPR043129">
    <property type="entry name" value="ATPase_NBD"/>
</dbReference>
<evidence type="ECO:0000256" key="4">
    <source>
        <dbReference type="ARBA" id="ARBA00022679"/>
    </source>
</evidence>
<dbReference type="GO" id="GO:0005524">
    <property type="term" value="F:ATP binding"/>
    <property type="evidence" value="ECO:0007669"/>
    <property type="project" value="UniProtKB-KW"/>
</dbReference>
<keyword evidence="7" id="KW-0319">Glycerol metabolism</keyword>
<dbReference type="PROSITE" id="PS00445">
    <property type="entry name" value="FGGY_KINASES_2"/>
    <property type="match status" value="1"/>
</dbReference>
<accession>A0A482X9P4</accession>
<proteinExistence type="inferred from homology"/>
<evidence type="ECO:0000256" key="10">
    <source>
        <dbReference type="RuleBase" id="RU003733"/>
    </source>
</evidence>
<keyword evidence="4 10" id="KW-0808">Transferase</keyword>
<sequence>MEAVHECIERTVANLRQLDIDPAALVATGISNQRETTIVWDKLTGKPLYNAIVWLDVRNTDTVDRMVARTRNKSADYWKPVCGLPISTYFSACKLRWIMDNVPRVRRAMNQGRCLFGTVDTWIIWNLTGGVNGGLHITDVTNASRTMLMNIKTREWDPTLCSFFGIPQNILPEIRSSAEIYGHITSGALLGLPISGCLGDQQAALVGQMCFEQGQAKNTYGTGCFLLYNTGTLIVQSSHGLLTTVGYQLGKKAPVIYALEGSIAIAGVAMSVICGITEETSKENIVKAALEAVCFQTRDILEAMNKDCGIPLTRLLVDGGMTVNKYVMQTQADLCGIPVVRPVMTETTALGAAMAAGCADGVKVWDIHNIHAVPNDTFHPSITEDGNYPATKDVRYAAWKMAIERSLGWDLKTIPNDSLLSDISNQIISAIPGGFFILSSVALLHIAKKLKCR</sequence>
<gene>
    <name evidence="14" type="ORF">LSTR_LSTR003526</name>
</gene>
<dbReference type="GO" id="GO:0005739">
    <property type="term" value="C:mitochondrion"/>
    <property type="evidence" value="ECO:0007669"/>
    <property type="project" value="TreeGrafter"/>
</dbReference>
<dbReference type="InterPro" id="IPR000577">
    <property type="entry name" value="Carb_kinase_FGGY"/>
</dbReference>
<dbReference type="GO" id="GO:0019563">
    <property type="term" value="P:glycerol catabolic process"/>
    <property type="evidence" value="ECO:0007669"/>
    <property type="project" value="UniProtKB-UniPathway"/>
</dbReference>
<feature type="domain" description="Carbohydrate kinase FGGY N-terminal" evidence="12">
    <location>
        <begin position="3"/>
        <end position="207"/>
    </location>
</feature>
<dbReference type="UniPathway" id="UPA00618">
    <property type="reaction ID" value="UER00672"/>
</dbReference>
<dbReference type="InterPro" id="IPR018484">
    <property type="entry name" value="FGGY_N"/>
</dbReference>
<dbReference type="Gene3D" id="3.30.420.40">
    <property type="match status" value="3"/>
</dbReference>
<evidence type="ECO:0000313" key="15">
    <source>
        <dbReference type="Proteomes" id="UP000291343"/>
    </source>
</evidence>
<keyword evidence="8" id="KW-0067">ATP-binding</keyword>
<keyword evidence="11" id="KW-1133">Transmembrane helix</keyword>
<dbReference type="GO" id="GO:0004370">
    <property type="term" value="F:glycerol kinase activity"/>
    <property type="evidence" value="ECO:0007669"/>
    <property type="project" value="UniProtKB-EC"/>
</dbReference>
<dbReference type="InParanoid" id="A0A482X9P4"/>
<organism evidence="14 15">
    <name type="scientific">Laodelphax striatellus</name>
    <name type="common">Small brown planthopper</name>
    <name type="synonym">Delphax striatella</name>
    <dbReference type="NCBI Taxonomy" id="195883"/>
    <lineage>
        <taxon>Eukaryota</taxon>
        <taxon>Metazoa</taxon>
        <taxon>Ecdysozoa</taxon>
        <taxon>Arthropoda</taxon>
        <taxon>Hexapoda</taxon>
        <taxon>Insecta</taxon>
        <taxon>Pterygota</taxon>
        <taxon>Neoptera</taxon>
        <taxon>Paraneoptera</taxon>
        <taxon>Hemiptera</taxon>
        <taxon>Auchenorrhyncha</taxon>
        <taxon>Fulgoroidea</taxon>
        <taxon>Delphacidae</taxon>
        <taxon>Criomorphinae</taxon>
        <taxon>Laodelphax</taxon>
    </lineage>
</organism>
<dbReference type="Pfam" id="PF00370">
    <property type="entry name" value="FGGY_N"/>
    <property type="match status" value="1"/>
</dbReference>
<reference evidence="14 15" key="1">
    <citation type="journal article" date="2017" name="Gigascience">
        <title>Genome sequence of the small brown planthopper, Laodelphax striatellus.</title>
        <authorList>
            <person name="Zhu J."/>
            <person name="Jiang F."/>
            <person name="Wang X."/>
            <person name="Yang P."/>
            <person name="Bao Y."/>
            <person name="Zhao W."/>
            <person name="Wang W."/>
            <person name="Lu H."/>
            <person name="Wang Q."/>
            <person name="Cui N."/>
            <person name="Li J."/>
            <person name="Chen X."/>
            <person name="Luo L."/>
            <person name="Yu J."/>
            <person name="Kang L."/>
            <person name="Cui F."/>
        </authorList>
    </citation>
    <scope>NUCLEOTIDE SEQUENCE [LARGE SCALE GENOMIC DNA]</scope>
    <source>
        <strain evidence="14">Lst14</strain>
    </source>
</reference>
<evidence type="ECO:0000256" key="11">
    <source>
        <dbReference type="SAM" id="Phobius"/>
    </source>
</evidence>
<dbReference type="EC" id="2.7.1.30" evidence="3"/>
<dbReference type="SUPFAM" id="SSF53067">
    <property type="entry name" value="Actin-like ATPase domain"/>
    <property type="match status" value="2"/>
</dbReference>
<dbReference type="Proteomes" id="UP000291343">
    <property type="component" value="Unassembled WGS sequence"/>
</dbReference>
<evidence type="ECO:0000256" key="1">
    <source>
        <dbReference type="ARBA" id="ARBA00005190"/>
    </source>
</evidence>
<feature type="domain" description="Carbohydrate kinase FGGY C-terminal" evidence="13">
    <location>
        <begin position="271"/>
        <end position="359"/>
    </location>
</feature>
<evidence type="ECO:0000256" key="2">
    <source>
        <dbReference type="ARBA" id="ARBA00009156"/>
    </source>
</evidence>
<comment type="caution">
    <text evidence="14">The sequence shown here is derived from an EMBL/GenBank/DDBJ whole genome shotgun (WGS) entry which is preliminary data.</text>
</comment>
<keyword evidence="5" id="KW-0547">Nucleotide-binding</keyword>
<evidence type="ECO:0000256" key="9">
    <source>
        <dbReference type="ARBA" id="ARBA00043149"/>
    </source>
</evidence>
<evidence type="ECO:0000259" key="12">
    <source>
        <dbReference type="Pfam" id="PF00370"/>
    </source>
</evidence>
<evidence type="ECO:0000256" key="6">
    <source>
        <dbReference type="ARBA" id="ARBA00022777"/>
    </source>
</evidence>
<evidence type="ECO:0000256" key="7">
    <source>
        <dbReference type="ARBA" id="ARBA00022798"/>
    </source>
</evidence>
<dbReference type="GO" id="GO:0006641">
    <property type="term" value="P:triglyceride metabolic process"/>
    <property type="evidence" value="ECO:0007669"/>
    <property type="project" value="TreeGrafter"/>
</dbReference>
<feature type="transmembrane region" description="Helical" evidence="11">
    <location>
        <begin position="427"/>
        <end position="447"/>
    </location>
</feature>
<protein>
    <recommendedName>
        <fullName evidence="3">glycerol kinase</fullName>
        <ecNumber evidence="3">2.7.1.30</ecNumber>
    </recommendedName>
    <alternativeName>
        <fullName evidence="9">ATP:glycerol 3-phosphotransferase</fullName>
    </alternativeName>
</protein>
<evidence type="ECO:0000313" key="14">
    <source>
        <dbReference type="EMBL" id="RZF42021.1"/>
    </source>
</evidence>
<evidence type="ECO:0000259" key="13">
    <source>
        <dbReference type="Pfam" id="PF02782"/>
    </source>
</evidence>
<dbReference type="AlphaFoldDB" id="A0A482X9P4"/>
<dbReference type="PANTHER" id="PTHR10196">
    <property type="entry name" value="SUGAR KINASE"/>
    <property type="match status" value="1"/>
</dbReference>
<dbReference type="OrthoDB" id="5422795at2759"/>
<dbReference type="PANTHER" id="PTHR10196:SF69">
    <property type="entry name" value="GLYCEROL KINASE"/>
    <property type="match status" value="1"/>
</dbReference>
<keyword evidence="11" id="KW-0472">Membrane</keyword>
<keyword evidence="6 10" id="KW-0418">Kinase</keyword>
<name>A0A482X9P4_LAOST</name>
<comment type="pathway">
    <text evidence="1">Polyol metabolism; glycerol degradation via glycerol kinase pathway; sn-glycerol 3-phosphate from glycerol: step 1/1.</text>
</comment>
<dbReference type="GO" id="GO:0046167">
    <property type="term" value="P:glycerol-3-phosphate biosynthetic process"/>
    <property type="evidence" value="ECO:0007669"/>
    <property type="project" value="TreeGrafter"/>
</dbReference>
<keyword evidence="11" id="KW-0812">Transmembrane</keyword>
<dbReference type="EMBL" id="QKKF02015643">
    <property type="protein sequence ID" value="RZF42021.1"/>
    <property type="molecule type" value="Genomic_DNA"/>
</dbReference>
<comment type="similarity">
    <text evidence="2 10">Belongs to the FGGY kinase family.</text>
</comment>
<keyword evidence="15" id="KW-1185">Reference proteome</keyword>
<dbReference type="InterPro" id="IPR018485">
    <property type="entry name" value="FGGY_C"/>
</dbReference>
<dbReference type="STRING" id="195883.A0A482X9P4"/>
<evidence type="ECO:0000256" key="5">
    <source>
        <dbReference type="ARBA" id="ARBA00022741"/>
    </source>
</evidence>
<dbReference type="FunFam" id="3.30.420.40:FF:000086">
    <property type="entry name" value="Glycerol kinase"/>
    <property type="match status" value="1"/>
</dbReference>
<dbReference type="SMR" id="A0A482X9P4"/>
<dbReference type="PIRSF" id="PIRSF000538">
    <property type="entry name" value="GlpK"/>
    <property type="match status" value="1"/>
</dbReference>
<dbReference type="Pfam" id="PF02782">
    <property type="entry name" value="FGGY_C"/>
    <property type="match status" value="1"/>
</dbReference>